<organism evidence="2 3">
    <name type="scientific">Dryococelus australis</name>
    <dbReference type="NCBI Taxonomy" id="614101"/>
    <lineage>
        <taxon>Eukaryota</taxon>
        <taxon>Metazoa</taxon>
        <taxon>Ecdysozoa</taxon>
        <taxon>Arthropoda</taxon>
        <taxon>Hexapoda</taxon>
        <taxon>Insecta</taxon>
        <taxon>Pterygota</taxon>
        <taxon>Neoptera</taxon>
        <taxon>Polyneoptera</taxon>
        <taxon>Phasmatodea</taxon>
        <taxon>Verophasmatodea</taxon>
        <taxon>Anareolatae</taxon>
        <taxon>Phasmatidae</taxon>
        <taxon>Eurycanthinae</taxon>
        <taxon>Dryococelus</taxon>
    </lineage>
</organism>
<feature type="compositionally biased region" description="Basic and acidic residues" evidence="1">
    <location>
        <begin position="36"/>
        <end position="48"/>
    </location>
</feature>
<feature type="region of interest" description="Disordered" evidence="1">
    <location>
        <begin position="36"/>
        <end position="73"/>
    </location>
</feature>
<evidence type="ECO:0000313" key="3">
    <source>
        <dbReference type="Proteomes" id="UP001159363"/>
    </source>
</evidence>
<name>A0ABQ9I5H6_9NEOP</name>
<comment type="caution">
    <text evidence="2">The sequence shown here is derived from an EMBL/GenBank/DDBJ whole genome shotgun (WGS) entry which is preliminary data.</text>
</comment>
<dbReference type="EMBL" id="JARBHB010000002">
    <property type="protein sequence ID" value="KAJ8891897.1"/>
    <property type="molecule type" value="Genomic_DNA"/>
</dbReference>
<keyword evidence="3" id="KW-1185">Reference proteome</keyword>
<reference evidence="2 3" key="1">
    <citation type="submission" date="2023-02" db="EMBL/GenBank/DDBJ databases">
        <title>LHISI_Scaffold_Assembly.</title>
        <authorList>
            <person name="Stuart O.P."/>
            <person name="Cleave R."/>
            <person name="Magrath M.J.L."/>
            <person name="Mikheyev A.S."/>
        </authorList>
    </citation>
    <scope>NUCLEOTIDE SEQUENCE [LARGE SCALE GENOMIC DNA]</scope>
    <source>
        <strain evidence="2">Daus_M_001</strain>
        <tissue evidence="2">Leg muscle</tissue>
    </source>
</reference>
<protein>
    <submittedName>
        <fullName evidence="2">Uncharacterized protein</fullName>
    </submittedName>
</protein>
<sequence length="332" mass="36760">MKDRIKAACGSLSCAEVQRATANVMRAESRGYRLPRDDLRSLEHDRAGRTKNKGVDVTTRSAQRSAKGKGRSPVRVVEGVDVGRDFEKAERTLATWHYVLGVARAEHAASCWGVVWRNREREREGDLEEGRNTTRRLITHPCGAAVAQWLGRSPPSTAIRALYPAGSLPDFLAWESCWTIPLAGGFSRSTPVSSALPFQRRCILGSGYDGHLRVPAGKPVTRRRLPRPWFTPHSRRRKAEKETTAIERGSFHLLSAPVYREQTVAMNSFQLACSRRLAEARTACGGVSDVRRSSLSEAAPRGHPLPMHTADMQNGSHARIACSQSMLLRGRC</sequence>
<gene>
    <name evidence="2" type="ORF">PR048_004453</name>
</gene>
<evidence type="ECO:0000313" key="2">
    <source>
        <dbReference type="EMBL" id="KAJ8891897.1"/>
    </source>
</evidence>
<accession>A0ABQ9I5H6</accession>
<dbReference type="Proteomes" id="UP001159363">
    <property type="component" value="Chromosome 2"/>
</dbReference>
<proteinExistence type="predicted"/>
<evidence type="ECO:0000256" key="1">
    <source>
        <dbReference type="SAM" id="MobiDB-lite"/>
    </source>
</evidence>